<keyword evidence="1" id="KW-0812">Transmembrane</keyword>
<proteinExistence type="predicted"/>
<evidence type="ECO:0000256" key="1">
    <source>
        <dbReference type="SAM" id="Phobius"/>
    </source>
</evidence>
<sequence length="101" mass="12259">MNYVPLYIILFPRGIIIKYPTCFFFSITVFYLYIIYYIYLELKNIYIIKQKTSIIHFNFIIGTFIIPIGILCREILHVHYVIKINEKKTLHDHCKPSYIYI</sequence>
<evidence type="ECO:0000313" key="2">
    <source>
        <dbReference type="EMBL" id="MBY20176.1"/>
    </source>
</evidence>
<dbReference type="EMBL" id="GGMR01007557">
    <property type="protein sequence ID" value="MBY20176.1"/>
    <property type="molecule type" value="Transcribed_RNA"/>
</dbReference>
<accession>A0A2S2NTV2</accession>
<keyword evidence="1" id="KW-0472">Membrane</keyword>
<protein>
    <submittedName>
        <fullName evidence="2">Uncharacterized protein</fullName>
    </submittedName>
</protein>
<gene>
    <name evidence="2" type="ORF">g.144189</name>
</gene>
<feature type="transmembrane region" description="Helical" evidence="1">
    <location>
        <begin position="59"/>
        <end position="82"/>
    </location>
</feature>
<feature type="transmembrane region" description="Helical" evidence="1">
    <location>
        <begin position="21"/>
        <end position="39"/>
    </location>
</feature>
<reference evidence="2" key="1">
    <citation type="submission" date="2018-04" db="EMBL/GenBank/DDBJ databases">
        <title>Transcriptome of Schizaphis graminum biotype I.</title>
        <authorList>
            <person name="Scully E.D."/>
            <person name="Geib S.M."/>
            <person name="Palmer N.A."/>
            <person name="Koch K."/>
            <person name="Bradshaw J."/>
            <person name="Heng-Moss T."/>
            <person name="Sarath G."/>
        </authorList>
    </citation>
    <scope>NUCLEOTIDE SEQUENCE</scope>
</reference>
<organism evidence="2">
    <name type="scientific">Schizaphis graminum</name>
    <name type="common">Green bug aphid</name>
    <dbReference type="NCBI Taxonomy" id="13262"/>
    <lineage>
        <taxon>Eukaryota</taxon>
        <taxon>Metazoa</taxon>
        <taxon>Ecdysozoa</taxon>
        <taxon>Arthropoda</taxon>
        <taxon>Hexapoda</taxon>
        <taxon>Insecta</taxon>
        <taxon>Pterygota</taxon>
        <taxon>Neoptera</taxon>
        <taxon>Paraneoptera</taxon>
        <taxon>Hemiptera</taxon>
        <taxon>Sternorrhyncha</taxon>
        <taxon>Aphidomorpha</taxon>
        <taxon>Aphidoidea</taxon>
        <taxon>Aphididae</taxon>
        <taxon>Aphidini</taxon>
        <taxon>Schizaphis</taxon>
    </lineage>
</organism>
<dbReference type="AlphaFoldDB" id="A0A2S2NTV2"/>
<name>A0A2S2NTV2_SCHGA</name>
<keyword evidence="1" id="KW-1133">Transmembrane helix</keyword>